<dbReference type="EMBL" id="CP032664">
    <property type="protein sequence ID" value="QQO82106.1"/>
    <property type="molecule type" value="Genomic_DNA"/>
</dbReference>
<reference evidence="1" key="1">
    <citation type="submission" date="2018-09" db="EMBL/GenBank/DDBJ databases">
        <title>Genome sequencing and analysis.</title>
        <authorList>
            <person name="Huang Y.-T."/>
        </authorList>
    </citation>
    <scope>NUCLEOTIDE SEQUENCE</scope>
    <source>
        <strain evidence="1">HIDE</strain>
    </source>
</reference>
<sequence length="225" mass="25896">MRQGNRHQLPELIKLFDFLDLETPNARDWVRGYLTRKAILLPEPTPTMQSLKVALANHFIDRSTDIDVIKNFSKTMGSAWRVMKHRKEKGIGNLSVSLDKAVLTQLKTMCKGKKKAKIVSLLIEDGYKAFLESDREIRKKLDDNRRIKNSELNKIRLLELQGKNNPKESVAYKNLQAKNDDLRHCIATLYDLIYSANERGNSIDDALLIEATKVYYSVFSETNNQ</sequence>
<protein>
    <submittedName>
        <fullName evidence="1">Uncharacterized protein</fullName>
    </submittedName>
</protein>
<gene>
    <name evidence="1" type="ORF">D7032_01875</name>
</gene>
<evidence type="ECO:0000313" key="1">
    <source>
        <dbReference type="EMBL" id="QQO82106.1"/>
    </source>
</evidence>
<name>A0A7T8E990_9GAMM</name>
<accession>A0A7T8E990</accession>
<proteinExistence type="predicted"/>
<dbReference type="AlphaFoldDB" id="A0A7T8E990"/>
<organism evidence="1">
    <name type="scientific">Shewanella algae</name>
    <dbReference type="NCBI Taxonomy" id="38313"/>
    <lineage>
        <taxon>Bacteria</taxon>
        <taxon>Pseudomonadati</taxon>
        <taxon>Pseudomonadota</taxon>
        <taxon>Gammaproteobacteria</taxon>
        <taxon>Alteromonadales</taxon>
        <taxon>Shewanellaceae</taxon>
        <taxon>Shewanella</taxon>
    </lineage>
</organism>
<dbReference type="RefSeq" id="WP_345861718.1">
    <property type="nucleotide sequence ID" value="NZ_CP032664.1"/>
</dbReference>